<proteinExistence type="predicted"/>
<dbReference type="InterPro" id="IPR006311">
    <property type="entry name" value="TAT_signal"/>
</dbReference>
<reference evidence="3 4" key="1">
    <citation type="submission" date="2020-03" db="EMBL/GenBank/DDBJ databases">
        <title>Roseomonas selenitidurans sp. nov. isolated from soil.</title>
        <authorList>
            <person name="Liu H."/>
        </authorList>
    </citation>
    <scope>NUCLEOTIDE SEQUENCE [LARGE SCALE GENOMIC DNA]</scope>
    <source>
        <strain evidence="3 4">JCM 15073</strain>
    </source>
</reference>
<feature type="compositionally biased region" description="Polar residues" evidence="1">
    <location>
        <begin position="511"/>
        <end position="524"/>
    </location>
</feature>
<gene>
    <name evidence="3" type="ORF">HB662_27760</name>
</gene>
<keyword evidence="4" id="KW-1185">Reference proteome</keyword>
<feature type="region of interest" description="Disordered" evidence="1">
    <location>
        <begin position="449"/>
        <end position="475"/>
    </location>
</feature>
<evidence type="ECO:0000313" key="4">
    <source>
        <dbReference type="Proteomes" id="UP000765160"/>
    </source>
</evidence>
<keyword evidence="2" id="KW-0732">Signal</keyword>
<feature type="region of interest" description="Disordered" evidence="1">
    <location>
        <begin position="214"/>
        <end position="271"/>
    </location>
</feature>
<dbReference type="Proteomes" id="UP000765160">
    <property type="component" value="Unassembled WGS sequence"/>
</dbReference>
<sequence length="1097" mass="109095">MGKIHKATAGRRLALMATAFAALAAGAAGGAQAQDRLTGVILRGPAPGAPRPPPPENLVLAPGLRIESPAGSWTEIAFMGGTTVVLEQGADFTLQGMARDPQSGRLVVRAAAGRGRLRINTASDVEMLVTTPGAVVRVVAGSAVVQAGAGGSATLLAGGPLLVRQPSGREDAVRRPGFGVSFVAAGAASGPERRTRAEQAAAMQGFAQVQRGGGWDGDAAVEPGGAANGRRFNGGDDLRPRRYEGTAIPIAAGSGGSVATPAGARAPGSSIAGSGIVAPRINASTTSIGAANSQVDPGSQEPDANIAGIASIRSFGTGRVRRIPAGASGGAVTADRKVVAAATRNDTGAIRGTGAGVAASSLFTPLSRSGEQLPQSGGITLYDAVARVGVVELNAFAEVRLADTSGGLNLVRVPRISVADSATPTAAFTSSSGRRRLDYTGSALFEVGLQNRDAGPQQRRESPTTPPEVLASTPTDGRVSRLFGEIGLISYVGATPLPDLVILGGELGTDDNGQPTRSGRTISSDGLAPDLNTPDRVVPASEVMPSVFIVDKITASSQRIFADPGIQEGERFFVIGGTPVPASGGLPGTAPGQVTRFAISDGMNPLGGFQEGATVEAQFNGADRPIAFSRFNAFRPDETFAGRPADARTAPTGRGDTHLLVVGGTPAAALRGEVEVIGGGGGSVSVSVGSIGRHGDSLVLSGNTYGTARLDASQGSLVIRSALGSLGTDAAGTGAHIFPSASDPASAGYFAVGTQDVRRGVPGSDGGQPGTIEPVGGGDSAPFGFTRLATNVSVGPGAAAPAALPQGGAAALRGFAAGIVESVRDGAVSLHGVSTEGGGGVAIDRAEGANTFAARIDLVPRAAGELAVNPLAAVAPNGVAGTQSLAFGGESATGQPTTAWIGQSTFGAVVPDRAALLSVDGDLLAGIAGGRSTMPASTEHLAWGMFLGDLVNDAGGTRRDHVNLGFWAAGRPVDAATLGALRGTASYGGGMIGTVAEPGSLRSVAGSFTQSWDFGARRGGMAADYDGRRYDARIAMPPGSAAFSGSGVTGDRRLVVQGGFFDARGAGTTTPPAGVGGAFGIAGPGYGANGVFVGRRP</sequence>
<evidence type="ECO:0000313" key="3">
    <source>
        <dbReference type="EMBL" id="NKE48596.1"/>
    </source>
</evidence>
<dbReference type="EMBL" id="JAAVTX010000011">
    <property type="protein sequence ID" value="NKE48596.1"/>
    <property type="molecule type" value="Genomic_DNA"/>
</dbReference>
<evidence type="ECO:0000256" key="1">
    <source>
        <dbReference type="SAM" id="MobiDB-lite"/>
    </source>
</evidence>
<protein>
    <submittedName>
        <fullName evidence="3">FecR domain-containing protein</fullName>
    </submittedName>
</protein>
<accession>A0ABX1F873</accession>
<dbReference type="RefSeq" id="WP_168055152.1">
    <property type="nucleotide sequence ID" value="NZ_JAATJR010000011.1"/>
</dbReference>
<dbReference type="PROSITE" id="PS51318">
    <property type="entry name" value="TAT"/>
    <property type="match status" value="1"/>
</dbReference>
<organism evidence="3 4">
    <name type="scientific">Falsiroseomonas frigidaquae</name>
    <dbReference type="NCBI Taxonomy" id="487318"/>
    <lineage>
        <taxon>Bacteria</taxon>
        <taxon>Pseudomonadati</taxon>
        <taxon>Pseudomonadota</taxon>
        <taxon>Alphaproteobacteria</taxon>
        <taxon>Acetobacterales</taxon>
        <taxon>Roseomonadaceae</taxon>
        <taxon>Falsiroseomonas</taxon>
    </lineage>
</organism>
<feature type="region of interest" description="Disordered" evidence="1">
    <location>
        <begin position="508"/>
        <end position="531"/>
    </location>
</feature>
<feature type="compositionally biased region" description="Basic and acidic residues" evidence="1">
    <location>
        <begin position="233"/>
        <end position="244"/>
    </location>
</feature>
<comment type="caution">
    <text evidence="3">The sequence shown here is derived from an EMBL/GenBank/DDBJ whole genome shotgun (WGS) entry which is preliminary data.</text>
</comment>
<feature type="signal peptide" evidence="2">
    <location>
        <begin position="1"/>
        <end position="33"/>
    </location>
</feature>
<name>A0ABX1F873_9PROT</name>
<feature type="chain" id="PRO_5045539329" evidence="2">
    <location>
        <begin position="34"/>
        <end position="1097"/>
    </location>
</feature>
<evidence type="ECO:0000256" key="2">
    <source>
        <dbReference type="SAM" id="SignalP"/>
    </source>
</evidence>